<name>A0A1Q9C8E8_SYMMI</name>
<gene>
    <name evidence="3" type="ORF">AK812_SmicGene40514</name>
</gene>
<dbReference type="InterPro" id="IPR016024">
    <property type="entry name" value="ARM-type_fold"/>
</dbReference>
<evidence type="ECO:0000313" key="4">
    <source>
        <dbReference type="Proteomes" id="UP000186817"/>
    </source>
</evidence>
<dbReference type="EMBL" id="LSRX01001510">
    <property type="protein sequence ID" value="OLP79222.1"/>
    <property type="molecule type" value="Genomic_DNA"/>
</dbReference>
<evidence type="ECO:0000313" key="3">
    <source>
        <dbReference type="EMBL" id="OLP79222.1"/>
    </source>
</evidence>
<dbReference type="Gene3D" id="1.25.10.10">
    <property type="entry name" value="Leucine-rich Repeat Variant"/>
    <property type="match status" value="2"/>
</dbReference>
<dbReference type="Gene3D" id="2.130.10.30">
    <property type="entry name" value="Regulator of chromosome condensation 1/beta-lactamase-inhibitor protein II"/>
    <property type="match status" value="2"/>
</dbReference>
<feature type="region of interest" description="Disordered" evidence="2">
    <location>
        <begin position="887"/>
        <end position="910"/>
    </location>
</feature>
<feature type="compositionally biased region" description="Acidic residues" evidence="2">
    <location>
        <begin position="994"/>
        <end position="1004"/>
    </location>
</feature>
<accession>A0A1Q9C8E8</accession>
<feature type="compositionally biased region" description="Pro residues" evidence="2">
    <location>
        <begin position="961"/>
        <end position="971"/>
    </location>
</feature>
<dbReference type="SUPFAM" id="SSF48371">
    <property type="entry name" value="ARM repeat"/>
    <property type="match status" value="1"/>
</dbReference>
<feature type="compositionally biased region" description="Basic and acidic residues" evidence="2">
    <location>
        <begin position="944"/>
        <end position="954"/>
    </location>
</feature>
<dbReference type="Proteomes" id="UP000186817">
    <property type="component" value="Unassembled WGS sequence"/>
</dbReference>
<dbReference type="PANTHER" id="PTHR22895">
    <property type="entry name" value="ARMADILLO REPEAT-CONTAINING PROTEIN 6"/>
    <property type="match status" value="1"/>
</dbReference>
<dbReference type="SUPFAM" id="SSF50985">
    <property type="entry name" value="RCC1/BLIP-II"/>
    <property type="match status" value="1"/>
</dbReference>
<organism evidence="3 4">
    <name type="scientific">Symbiodinium microadriaticum</name>
    <name type="common">Dinoflagellate</name>
    <name type="synonym">Zooxanthella microadriatica</name>
    <dbReference type="NCBI Taxonomy" id="2951"/>
    <lineage>
        <taxon>Eukaryota</taxon>
        <taxon>Sar</taxon>
        <taxon>Alveolata</taxon>
        <taxon>Dinophyceae</taxon>
        <taxon>Suessiales</taxon>
        <taxon>Symbiodiniaceae</taxon>
        <taxon>Symbiodinium</taxon>
    </lineage>
</organism>
<proteinExistence type="predicted"/>
<feature type="region of interest" description="Disordered" evidence="2">
    <location>
        <begin position="924"/>
        <end position="1014"/>
    </location>
</feature>
<dbReference type="InterPro" id="IPR009091">
    <property type="entry name" value="RCC1/BLIP-II"/>
</dbReference>
<evidence type="ECO:0000256" key="1">
    <source>
        <dbReference type="ARBA" id="ARBA00022737"/>
    </source>
</evidence>
<dbReference type="InterPro" id="IPR000225">
    <property type="entry name" value="Armadillo"/>
</dbReference>
<protein>
    <submittedName>
        <fullName evidence="3">Uncharacterized protein</fullName>
    </submittedName>
</protein>
<evidence type="ECO:0000256" key="2">
    <source>
        <dbReference type="SAM" id="MobiDB-lite"/>
    </source>
</evidence>
<dbReference type="PANTHER" id="PTHR22895:SF0">
    <property type="entry name" value="ARMADILLO REPEAT-CONTAINING PROTEIN 6"/>
    <property type="match status" value="1"/>
</dbReference>
<comment type="caution">
    <text evidence="3">The sequence shown here is derived from an EMBL/GenBank/DDBJ whole genome shotgun (WGS) entry which is preliminary data.</text>
</comment>
<dbReference type="SMART" id="SM00185">
    <property type="entry name" value="ARM"/>
    <property type="match status" value="6"/>
</dbReference>
<dbReference type="OrthoDB" id="408734at2759"/>
<dbReference type="AlphaFoldDB" id="A0A1Q9C8E8"/>
<reference evidence="3 4" key="1">
    <citation type="submission" date="2016-02" db="EMBL/GenBank/DDBJ databases">
        <title>Genome analysis of coral dinoflagellate symbionts highlights evolutionary adaptations to a symbiotic lifestyle.</title>
        <authorList>
            <person name="Aranda M."/>
            <person name="Li Y."/>
            <person name="Liew Y.J."/>
            <person name="Baumgarten S."/>
            <person name="Simakov O."/>
            <person name="Wilson M."/>
            <person name="Piel J."/>
            <person name="Ashoor H."/>
            <person name="Bougouffa S."/>
            <person name="Bajic V.B."/>
            <person name="Ryu T."/>
            <person name="Ravasi T."/>
            <person name="Bayer T."/>
            <person name="Micklem G."/>
            <person name="Kim H."/>
            <person name="Bhak J."/>
            <person name="Lajeunesse T.C."/>
            <person name="Voolstra C.R."/>
        </authorList>
    </citation>
    <scope>NUCLEOTIDE SEQUENCE [LARGE SCALE GENOMIC DNA]</scope>
    <source>
        <strain evidence="3 4">CCMP2467</strain>
    </source>
</reference>
<dbReference type="InterPro" id="IPR011989">
    <property type="entry name" value="ARM-like"/>
</dbReference>
<feature type="compositionally biased region" description="Pro residues" evidence="2">
    <location>
        <begin position="979"/>
        <end position="993"/>
    </location>
</feature>
<keyword evidence="1" id="KW-0677">Repeat</keyword>
<sequence length="1252" mass="133020">MNLWQPRSHPGHELVQGSGCDLATVAAGGGLRLSIAALSGHGSVAEVQACGAALLGNLVCAGAEVLAQVINSGAVTLLVKALELHPTSPEVQECGLNALNNVAWLQLHFGVVGLSIFSFNGMTMAKRNSKHFTGSNFGNVIGPCSTMPIDDKDLWILDVAAKKVLYGPGGRTLAGGAAPDAPPKPHVEGGEPASWHLTHKHAWEELLHMFGIKLMLQAPSLDHLMAISCIKASVQMPLPGNQIHLLAASVLHLLGAQNHSVAEFATAGGVPGLCQLMEYFLSSRKVQEQCAVFLQSVGGETADSLATTLQGGALPRMLTAMCVHREPWELAKGDCWTPREAFLMEVQQIQANELAFAAILGDGSVVTWGDAYFGGDSSAVRDQLKNVQQIQANDRAFAAILGDGSVVTWGDSYRGGDSSAVRDQLKTVQHIQGTELAFAAILGDGSGVTWGDSRYGGDSSVVRDQLKNVQQIQATDRAFAAILDDDSVVTWGDVVAGGDSSLVQDQLKSVQQIQVTGHAFAAILGDGSVVTWGHGGFGVESSAVRVQLKAVQQIQATYWAFAAILGDGSVVTWGDAGSGGDSSAVQDQLKNVQQIQATGSAFAAILGDGSVVTWGDAGSGGDSSAVQDQLKNVQQIQAAWYAFAAILGDGSVVTWGHGGFGGDSSAVRYQLKNVHQIQSTMYAFAAILGDGSVVTWGEGESGEGAALTVEPAEQPEIDVACARWRYRKAAQLGSLSQQSMWQTQGPRSEHVIKMLPSHFLPRAWKATIVDYQATVQSAVRDQLSSRYEKQTHQYPNSSALQAAGCFLAWRWSLAGPEAARKVAEAGAVQLIVSAMQVHPHQVDVQDFGASALQHLADRVEESREVIVHFGGSEGLKERPLKGRASCAAKTRRGGPDTGELHSGASQHGSLHKELQARIVDYGLPKEPSRISSSSKGTFIPEPGTRGKEVERWTLWERPNPPEELLPGPPPAYLNLPCEEAPPPPPLPPAPPPAQEEEEEEEEEAVPPPPPVAEDAMRGLKLPTATSCLLASIAADGEEFQALVVEEGGIEAAVASMRLHPNEGDVQVECMVLLQNLLGSPLPSGPSSSVHVATAAGISELLVEALRTFPQHRLVQLTAVRLLRTLVLGGTLLAGEKSFRKNFEVGDTDEETAGFWQRLIDEAIRTAASTVQMRPLFDQVNAKLQNDKLLDDQAEESWLVESLSKLKSGMRAADLENLLREALELMLNKVEVITGEANAAGTSTVVVHREVLV</sequence>
<keyword evidence="4" id="KW-1185">Reference proteome</keyword>